<dbReference type="Proteomes" id="UP000094455">
    <property type="component" value="Unassembled WGS sequence"/>
</dbReference>
<organism evidence="2 3">
    <name type="scientific">Pichia membranifaciens NRRL Y-2026</name>
    <dbReference type="NCBI Taxonomy" id="763406"/>
    <lineage>
        <taxon>Eukaryota</taxon>
        <taxon>Fungi</taxon>
        <taxon>Dikarya</taxon>
        <taxon>Ascomycota</taxon>
        <taxon>Saccharomycotina</taxon>
        <taxon>Pichiomycetes</taxon>
        <taxon>Pichiales</taxon>
        <taxon>Pichiaceae</taxon>
        <taxon>Pichia</taxon>
    </lineage>
</organism>
<dbReference type="OrthoDB" id="3998173at2759"/>
<feature type="coiled-coil region" evidence="1">
    <location>
        <begin position="190"/>
        <end position="217"/>
    </location>
</feature>
<dbReference type="GeneID" id="30176407"/>
<name>A0A1E3NM25_9ASCO</name>
<gene>
    <name evidence="2" type="ORF">PICMEDRAFT_108259</name>
</gene>
<reference evidence="2 3" key="1">
    <citation type="journal article" date="2016" name="Proc. Natl. Acad. Sci. U.S.A.">
        <title>Comparative genomics of biotechnologically important yeasts.</title>
        <authorList>
            <person name="Riley R."/>
            <person name="Haridas S."/>
            <person name="Wolfe K.H."/>
            <person name="Lopes M.R."/>
            <person name="Hittinger C.T."/>
            <person name="Goeker M."/>
            <person name="Salamov A.A."/>
            <person name="Wisecaver J.H."/>
            <person name="Long T.M."/>
            <person name="Calvey C.H."/>
            <person name="Aerts A.L."/>
            <person name="Barry K.W."/>
            <person name="Choi C."/>
            <person name="Clum A."/>
            <person name="Coughlan A.Y."/>
            <person name="Deshpande S."/>
            <person name="Douglass A.P."/>
            <person name="Hanson S.J."/>
            <person name="Klenk H.-P."/>
            <person name="LaButti K.M."/>
            <person name="Lapidus A."/>
            <person name="Lindquist E.A."/>
            <person name="Lipzen A.M."/>
            <person name="Meier-Kolthoff J.P."/>
            <person name="Ohm R.A."/>
            <person name="Otillar R.P."/>
            <person name="Pangilinan J.L."/>
            <person name="Peng Y."/>
            <person name="Rokas A."/>
            <person name="Rosa C.A."/>
            <person name="Scheuner C."/>
            <person name="Sibirny A.A."/>
            <person name="Slot J.C."/>
            <person name="Stielow J.B."/>
            <person name="Sun H."/>
            <person name="Kurtzman C.P."/>
            <person name="Blackwell M."/>
            <person name="Grigoriev I.V."/>
            <person name="Jeffries T.W."/>
        </authorList>
    </citation>
    <scope>NUCLEOTIDE SEQUENCE [LARGE SCALE GENOMIC DNA]</scope>
    <source>
        <strain evidence="2 3">NRRL Y-2026</strain>
    </source>
</reference>
<sequence>MMISRVCTSLRDGVFMSPLCIACPSSTISGPVSLLPAGRAVCLYTYSIQLVQISRDSSHTVKEMPLTHVENGYVVCGVCHCDSNNYPKKTYYCPACIGFKLLKYNLNKINLQNVNTLAAHDINSVLEACFGDNATQFLTKYTDDYDKEERDKKLDGTNVSVGSVARLAFMLMNVDLLKKQEHIKSIGQLVEAKRRQSENLESRIKLLQEKRKGKQRLIALHRERVAAEMTVELQNIAEIKRLLNIGIVTRQNEYIALQQRKRTYDLMILWNVRILDKTKISVLFCPILPITQLASHSMDLVLNSLMKSCELVEAFARMLDMELPFRVETGYNDFTIGDFCYRLKDKRSLFELKHVQMLKFSMGIARVISNIVVLLRRVDTTYQFESTSLADLLSYDAMLVRLVTVLLGSEGVAELQRRMQVLERRDSHLPAIPSRPAAKGRQSSPWCIWLPSPAEETQPYATDVSLQTSVARYGLATMKEYNSVLSSSTVSGRIPDETPERSLAGTVRPSNPAIEAAELVHDERRLAEEVFCFLVTQMQAIRHENSAKDPLAQKHLRKPKAMKHESQMWVLT</sequence>
<evidence type="ECO:0000313" key="3">
    <source>
        <dbReference type="Proteomes" id="UP000094455"/>
    </source>
</evidence>
<protein>
    <submittedName>
        <fullName evidence="2">Uncharacterized protein</fullName>
    </submittedName>
</protein>
<proteinExistence type="predicted"/>
<evidence type="ECO:0000313" key="2">
    <source>
        <dbReference type="EMBL" id="ODQ47180.1"/>
    </source>
</evidence>
<keyword evidence="3" id="KW-1185">Reference proteome</keyword>
<dbReference type="AlphaFoldDB" id="A0A1E3NM25"/>
<accession>A0A1E3NM25</accession>
<keyword evidence="1" id="KW-0175">Coiled coil</keyword>
<dbReference type="RefSeq" id="XP_019018293.1">
    <property type="nucleotide sequence ID" value="XM_019159720.1"/>
</dbReference>
<dbReference type="EMBL" id="KV454002">
    <property type="protein sequence ID" value="ODQ47180.1"/>
    <property type="molecule type" value="Genomic_DNA"/>
</dbReference>
<evidence type="ECO:0000256" key="1">
    <source>
        <dbReference type="SAM" id="Coils"/>
    </source>
</evidence>